<name>A0ABT7DP19_9ACTN</name>
<dbReference type="RefSeq" id="WP_283832644.1">
    <property type="nucleotide sequence ID" value="NZ_JASJEU010000022.1"/>
</dbReference>
<keyword evidence="1" id="KW-0732">Signal</keyword>
<evidence type="ECO:0000256" key="1">
    <source>
        <dbReference type="SAM" id="SignalP"/>
    </source>
</evidence>
<comment type="caution">
    <text evidence="2">The sequence shown here is derived from an EMBL/GenBank/DDBJ whole genome shotgun (WGS) entry which is preliminary data.</text>
</comment>
<protein>
    <recommendedName>
        <fullName evidence="4">DUF4352 domain-containing protein</fullName>
    </recommendedName>
</protein>
<reference evidence="2 3" key="1">
    <citation type="submission" date="2023-05" db="EMBL/GenBank/DDBJ databases">
        <title>Gordonibacter KGMB12511T sp. nov., isolated from faeces of healthy Korean.</title>
        <authorList>
            <person name="Kim H.S."/>
            <person name="Kim J.-S."/>
            <person name="Suh M.K."/>
            <person name="Eom M.K."/>
            <person name="Do H.E."/>
            <person name="Lee J.-S."/>
        </authorList>
    </citation>
    <scope>NUCLEOTIDE SEQUENCE [LARGE SCALE GENOMIC DNA]</scope>
    <source>
        <strain evidence="2 3">KGMB12511</strain>
    </source>
</reference>
<dbReference type="PROSITE" id="PS51257">
    <property type="entry name" value="PROKAR_LIPOPROTEIN"/>
    <property type="match status" value="1"/>
</dbReference>
<feature type="chain" id="PRO_5045918618" description="DUF4352 domain-containing protein" evidence="1">
    <location>
        <begin position="26"/>
        <end position="252"/>
    </location>
</feature>
<evidence type="ECO:0000313" key="3">
    <source>
        <dbReference type="Proteomes" id="UP001232750"/>
    </source>
</evidence>
<evidence type="ECO:0008006" key="4">
    <source>
        <dbReference type="Google" id="ProtNLM"/>
    </source>
</evidence>
<feature type="signal peptide" evidence="1">
    <location>
        <begin position="1"/>
        <end position="25"/>
    </location>
</feature>
<gene>
    <name evidence="2" type="ORF">QNJ86_10835</name>
</gene>
<proteinExistence type="predicted"/>
<keyword evidence="3" id="KW-1185">Reference proteome</keyword>
<dbReference type="Proteomes" id="UP001232750">
    <property type="component" value="Unassembled WGS sequence"/>
</dbReference>
<evidence type="ECO:0000313" key="2">
    <source>
        <dbReference type="EMBL" id="MDJ1651297.1"/>
    </source>
</evidence>
<organism evidence="2 3">
    <name type="scientific">Gordonibacter faecis</name>
    <dbReference type="NCBI Taxonomy" id="3047475"/>
    <lineage>
        <taxon>Bacteria</taxon>
        <taxon>Bacillati</taxon>
        <taxon>Actinomycetota</taxon>
        <taxon>Coriobacteriia</taxon>
        <taxon>Eggerthellales</taxon>
        <taxon>Eggerthellaceae</taxon>
        <taxon>Gordonibacter</taxon>
    </lineage>
</organism>
<accession>A0ABT7DP19</accession>
<sequence>MNALKSHFQRTFSPRMFALGFAALAACVALTSCEAPGGPLPPENREPFEVSAPVIDNASLYGEGESIPMPANVPGRTGQFTNEEVNLFYPQLRRTAQLPEGVAAADFAPTVLEEASRSSLQERFGFAPDADGNLPTGCSYVQVTAKVQNTVDAEAVFDTAQGSFALLNEDGTYTSVGTDDPLWQSARDSTSPKQYFQVHLVPHEEREVSTLYLVPDEALDDPRLVFIANPGLSGGEGIAGVKAFAIASQLQK</sequence>
<dbReference type="EMBL" id="JASJEU010000022">
    <property type="protein sequence ID" value="MDJ1651297.1"/>
    <property type="molecule type" value="Genomic_DNA"/>
</dbReference>